<accession>A0A7Y9NS81</accession>
<organism evidence="2 3">
    <name type="scientific">Tunturiibacter lichenicola</name>
    <dbReference type="NCBI Taxonomy" id="2051959"/>
    <lineage>
        <taxon>Bacteria</taxon>
        <taxon>Pseudomonadati</taxon>
        <taxon>Acidobacteriota</taxon>
        <taxon>Terriglobia</taxon>
        <taxon>Terriglobales</taxon>
        <taxon>Acidobacteriaceae</taxon>
        <taxon>Tunturiibacter</taxon>
    </lineage>
</organism>
<evidence type="ECO:0000313" key="3">
    <source>
        <dbReference type="Proteomes" id="UP000534186"/>
    </source>
</evidence>
<gene>
    <name evidence="2" type="ORF">HDF12_004344</name>
</gene>
<dbReference type="InterPro" id="IPR029030">
    <property type="entry name" value="Caspase-like_dom_sf"/>
</dbReference>
<dbReference type="SUPFAM" id="SSF52129">
    <property type="entry name" value="Caspase-like"/>
    <property type="match status" value="1"/>
</dbReference>
<evidence type="ECO:0000313" key="2">
    <source>
        <dbReference type="EMBL" id="NYF53945.1"/>
    </source>
</evidence>
<dbReference type="GO" id="GO:0004197">
    <property type="term" value="F:cysteine-type endopeptidase activity"/>
    <property type="evidence" value="ECO:0007669"/>
    <property type="project" value="InterPro"/>
</dbReference>
<reference evidence="2 3" key="1">
    <citation type="submission" date="2020-07" db="EMBL/GenBank/DDBJ databases">
        <title>Genomic Encyclopedia of Type Strains, Phase IV (KMG-V): Genome sequencing to study the core and pangenomes of soil and plant-associated prokaryotes.</title>
        <authorList>
            <person name="Whitman W."/>
        </authorList>
    </citation>
    <scope>NUCLEOTIDE SEQUENCE [LARGE SCALE GENOMIC DNA]</scope>
    <source>
        <strain evidence="2 3">M8UP30</strain>
    </source>
</reference>
<dbReference type="Proteomes" id="UP000534186">
    <property type="component" value="Unassembled WGS sequence"/>
</dbReference>
<comment type="caution">
    <text evidence="2">The sequence shown here is derived from an EMBL/GenBank/DDBJ whole genome shotgun (WGS) entry which is preliminary data.</text>
</comment>
<dbReference type="GO" id="GO:0006508">
    <property type="term" value="P:proteolysis"/>
    <property type="evidence" value="ECO:0007669"/>
    <property type="project" value="InterPro"/>
</dbReference>
<dbReference type="InterPro" id="IPR011600">
    <property type="entry name" value="Pept_C14_caspase"/>
</dbReference>
<protein>
    <recommendedName>
        <fullName evidence="1">Peptidase C14 caspase domain-containing protein</fullName>
    </recommendedName>
</protein>
<dbReference type="Pfam" id="PF00656">
    <property type="entry name" value="Peptidase_C14"/>
    <property type="match status" value="1"/>
</dbReference>
<dbReference type="Gene3D" id="3.40.50.1460">
    <property type="match status" value="1"/>
</dbReference>
<name>A0A7Y9NS81_9BACT</name>
<dbReference type="AlphaFoldDB" id="A0A7Y9NS81"/>
<dbReference type="InterPro" id="IPR052039">
    <property type="entry name" value="Caspase-related_regulators"/>
</dbReference>
<sequence length="434" mass="47374">MRRIRLWILVAITVLLFPDGNATAAMLILQRSQRGVQDVSPQTLQTGPIGPYYALIIGNDNYQFLPKLQTASNDAQALAHLLREQYGFGTTLLLNASRANILDALATYRDKLPINSNLLIYYAGHGNNDSEAKVAYWLPVDAQAGNNANWVSSEDITAELRVIKSLHVLIIADSCYSGALLRGGIDFTDINADIKPQERGYYLAKLQRIKSRNIMASGGNEPVADGGPDGHSIFAAVILQSLREMDGAQFTAASLFQRVVVRVAGRSRQTPQYSAIVNSDHDGGDFVFFRQPSHSQPIELCCSVLTTMIADGGNSSADVSRSTPSGQDVREVLEQYRSAYETEDLTALRKLWPSITPQNIKNLQIFFQTAKSVTLNCAVVGSPQVGADTATINFLEELSYTTGGRTKKIPSQKATMKLKRGPESGGSWTIDSIQ</sequence>
<feature type="domain" description="Peptidase C14 caspase" evidence="1">
    <location>
        <begin position="53"/>
        <end position="275"/>
    </location>
</feature>
<evidence type="ECO:0000259" key="1">
    <source>
        <dbReference type="Pfam" id="PF00656"/>
    </source>
</evidence>
<proteinExistence type="predicted"/>
<dbReference type="PANTHER" id="PTHR22576:SF37">
    <property type="entry name" value="MUCOSA-ASSOCIATED LYMPHOID TISSUE LYMPHOMA TRANSLOCATION PROTEIN 1"/>
    <property type="match status" value="1"/>
</dbReference>
<dbReference type="EMBL" id="JACCCV010000002">
    <property type="protein sequence ID" value="NYF53945.1"/>
    <property type="molecule type" value="Genomic_DNA"/>
</dbReference>
<dbReference type="PANTHER" id="PTHR22576">
    <property type="entry name" value="MUCOSA ASSOCIATED LYMPHOID TISSUE LYMPHOMA TRANSLOCATION PROTEIN 1/PARACASPASE"/>
    <property type="match status" value="1"/>
</dbReference>